<dbReference type="Proteomes" id="UP000249134">
    <property type="component" value="Chromosome 1"/>
</dbReference>
<dbReference type="PANTHER" id="PTHR43265:SF1">
    <property type="entry name" value="ESTERASE ESTD"/>
    <property type="match status" value="1"/>
</dbReference>
<dbReference type="PANTHER" id="PTHR43265">
    <property type="entry name" value="ESTERASE ESTD"/>
    <property type="match status" value="1"/>
</dbReference>
<dbReference type="KEGG" id="blen:NCTC4824_03523"/>
<sequence>MQKAVSIIHKGLELRGMEHMPEGEKLPAVILFHGFTGTKLEPHRLFLKISRELEAKGIASFRFDFLGSGESDGNFEDMTVSGELEEAESIFNYVKSHPQVDEDKIIILGLSMGGLIASLLAGKLSTEIEKLILMAPAGTIGNSIEPMINSVPFIASHDAYDHGGNLVGKAFLEDVKNLEVWSQSAKYKGKVLLIHGTKDEAVPFEVSNLYIENSYKAQASLLPIEGGDHTFNAYYWEKAVIDAILEFAIK</sequence>
<dbReference type="InterPro" id="IPR022742">
    <property type="entry name" value="Hydrolase_4"/>
</dbReference>
<dbReference type="SUPFAM" id="SSF53474">
    <property type="entry name" value="alpha/beta-Hydrolases"/>
    <property type="match status" value="1"/>
</dbReference>
<accession>A0A2X4ZNH2</accession>
<dbReference type="Pfam" id="PF12146">
    <property type="entry name" value="Hydrolase_4"/>
    <property type="match status" value="1"/>
</dbReference>
<dbReference type="EMBL" id="LS483476">
    <property type="protein sequence ID" value="SQI61954.1"/>
    <property type="molecule type" value="Genomic_DNA"/>
</dbReference>
<organism evidence="2 3">
    <name type="scientific">Lederbergia lenta</name>
    <name type="common">Bacillus lentus</name>
    <dbReference type="NCBI Taxonomy" id="1467"/>
    <lineage>
        <taxon>Bacteria</taxon>
        <taxon>Bacillati</taxon>
        <taxon>Bacillota</taxon>
        <taxon>Bacilli</taxon>
        <taxon>Bacillales</taxon>
        <taxon>Bacillaceae</taxon>
        <taxon>Lederbergia</taxon>
    </lineage>
</organism>
<dbReference type="STRING" id="1348624.GCA_001591545_02259"/>
<dbReference type="Gene3D" id="3.40.50.1820">
    <property type="entry name" value="alpha/beta hydrolase"/>
    <property type="match status" value="1"/>
</dbReference>
<gene>
    <name evidence="2" type="ORF">NCTC4824_03523</name>
</gene>
<name>A0A2X4ZNH2_LEDLE</name>
<proteinExistence type="predicted"/>
<feature type="domain" description="Serine aminopeptidase S33" evidence="1">
    <location>
        <begin position="28"/>
        <end position="147"/>
    </location>
</feature>
<protein>
    <submittedName>
        <fullName evidence="2">PGAP1 family protein</fullName>
    </submittedName>
</protein>
<dbReference type="AlphaFoldDB" id="A0A2X4ZNH2"/>
<evidence type="ECO:0000313" key="3">
    <source>
        <dbReference type="Proteomes" id="UP000249134"/>
    </source>
</evidence>
<evidence type="ECO:0000259" key="1">
    <source>
        <dbReference type="Pfam" id="PF12146"/>
    </source>
</evidence>
<keyword evidence="3" id="KW-1185">Reference proteome</keyword>
<dbReference type="RefSeq" id="WP_066141598.1">
    <property type="nucleotide sequence ID" value="NZ_CBCSGM010000003.1"/>
</dbReference>
<dbReference type="GO" id="GO:0052689">
    <property type="term" value="F:carboxylic ester hydrolase activity"/>
    <property type="evidence" value="ECO:0007669"/>
    <property type="project" value="TreeGrafter"/>
</dbReference>
<evidence type="ECO:0000313" key="2">
    <source>
        <dbReference type="EMBL" id="SQI61954.1"/>
    </source>
</evidence>
<dbReference type="InterPro" id="IPR053145">
    <property type="entry name" value="AB_hydrolase_Est10"/>
</dbReference>
<dbReference type="InterPro" id="IPR029058">
    <property type="entry name" value="AB_hydrolase_fold"/>
</dbReference>
<reference evidence="2 3" key="1">
    <citation type="submission" date="2018-06" db="EMBL/GenBank/DDBJ databases">
        <authorList>
            <consortium name="Pathogen Informatics"/>
            <person name="Doyle S."/>
        </authorList>
    </citation>
    <scope>NUCLEOTIDE SEQUENCE [LARGE SCALE GENOMIC DNA]</scope>
    <source>
        <strain evidence="2 3">NCTC4824</strain>
    </source>
</reference>